<gene>
    <name evidence="2" type="ORF">ABT58_10505</name>
</gene>
<dbReference type="AlphaFoldDB" id="A0A0J1JGA9"/>
<evidence type="ECO:0000313" key="2">
    <source>
        <dbReference type="EMBL" id="KLV00842.1"/>
    </source>
</evidence>
<dbReference type="PATRIC" id="fig|754436.4.peg.2228"/>
<feature type="transmembrane region" description="Helical" evidence="1">
    <location>
        <begin position="79"/>
        <end position="103"/>
    </location>
</feature>
<protein>
    <submittedName>
        <fullName evidence="2">Uncharacterized protein</fullName>
    </submittedName>
</protein>
<evidence type="ECO:0000313" key="3">
    <source>
        <dbReference type="Proteomes" id="UP000036426"/>
    </source>
</evidence>
<name>A0A0J1JGA9_9GAMM</name>
<keyword evidence="1" id="KW-0812">Transmembrane</keyword>
<dbReference type="RefSeq" id="WP_047874365.1">
    <property type="nucleotide sequence ID" value="NZ_BMYC01000012.1"/>
</dbReference>
<dbReference type="Proteomes" id="UP000036426">
    <property type="component" value="Unassembled WGS sequence"/>
</dbReference>
<accession>A0A0J1JGA9</accession>
<organism evidence="2 3">
    <name type="scientific">Photobacterium aphoticum</name>
    <dbReference type="NCBI Taxonomy" id="754436"/>
    <lineage>
        <taxon>Bacteria</taxon>
        <taxon>Pseudomonadati</taxon>
        <taxon>Pseudomonadota</taxon>
        <taxon>Gammaproteobacteria</taxon>
        <taxon>Vibrionales</taxon>
        <taxon>Vibrionaceae</taxon>
        <taxon>Photobacterium</taxon>
    </lineage>
</organism>
<dbReference type="EMBL" id="LDOV01000019">
    <property type="protein sequence ID" value="KLV00842.1"/>
    <property type="molecule type" value="Genomic_DNA"/>
</dbReference>
<sequence>MGYLEKAGRLMRLMGWLVSIAVIGVFAAIAIPMYEGGKVDSDSISVLLSSLLLFAIPVVYFKVGSAIKQGKKWGKVTGALVAAISLLNPPIGTIVGLATLYYLQKGWNEMIESI</sequence>
<keyword evidence="1" id="KW-1133">Transmembrane helix</keyword>
<keyword evidence="3" id="KW-1185">Reference proteome</keyword>
<feature type="transmembrane region" description="Helical" evidence="1">
    <location>
        <begin position="12"/>
        <end position="34"/>
    </location>
</feature>
<proteinExistence type="predicted"/>
<feature type="transmembrane region" description="Helical" evidence="1">
    <location>
        <begin position="46"/>
        <end position="67"/>
    </location>
</feature>
<dbReference type="OrthoDB" id="69414at2"/>
<comment type="caution">
    <text evidence="2">The sequence shown here is derived from an EMBL/GenBank/DDBJ whole genome shotgun (WGS) entry which is preliminary data.</text>
</comment>
<evidence type="ECO:0000256" key="1">
    <source>
        <dbReference type="SAM" id="Phobius"/>
    </source>
</evidence>
<reference evidence="2 3" key="1">
    <citation type="submission" date="2015-05" db="EMBL/GenBank/DDBJ databases">
        <title>Photobacterium galathea sp. nov.</title>
        <authorList>
            <person name="Machado H."/>
            <person name="Gram L."/>
        </authorList>
    </citation>
    <scope>NUCLEOTIDE SEQUENCE [LARGE SCALE GENOMIC DNA]</scope>
    <source>
        <strain evidence="2 3">DSM 25995</strain>
    </source>
</reference>
<keyword evidence="1" id="KW-0472">Membrane</keyword>